<dbReference type="InterPro" id="IPR012341">
    <property type="entry name" value="6hp_glycosidase-like_sf"/>
</dbReference>
<evidence type="ECO:0000259" key="20">
    <source>
        <dbReference type="Pfam" id="PF00723"/>
    </source>
</evidence>
<comment type="pathway">
    <text evidence="4">Amino-acid degradation; L-phenylalanine degradation; acetoacetate and fumarate from L-phenylalanine: step 6/6.</text>
</comment>
<evidence type="ECO:0000256" key="6">
    <source>
        <dbReference type="ARBA" id="ARBA00012094"/>
    </source>
</evidence>
<feature type="binding site" evidence="18">
    <location>
        <position position="208"/>
    </location>
    <ligand>
        <name>Ca(2+)</name>
        <dbReference type="ChEBI" id="CHEBI:29108"/>
    </ligand>
</feature>
<feature type="binding site" evidence="18">
    <location>
        <position position="240"/>
    </location>
    <ligand>
        <name>Mg(2+)</name>
        <dbReference type="ChEBI" id="CHEBI:18420"/>
    </ligand>
</feature>
<evidence type="ECO:0000259" key="21">
    <source>
        <dbReference type="Pfam" id="PF01557"/>
    </source>
</evidence>
<dbReference type="InterPro" id="IPR036663">
    <property type="entry name" value="Fumarylacetoacetase_C_sf"/>
</dbReference>
<feature type="binding site" evidence="17">
    <location>
        <position position="148"/>
    </location>
    <ligand>
        <name>substrate</name>
    </ligand>
</feature>
<keyword evidence="11 18" id="KW-0460">Magnesium</keyword>
<keyword evidence="19" id="KW-0812">Transmembrane</keyword>
<comment type="caution">
    <text evidence="24">The sequence shown here is derived from an EMBL/GenBank/DDBJ whole genome shotgun (WGS) entry which is preliminary data.</text>
</comment>
<dbReference type="FunFam" id="3.90.850.10:FF:000004">
    <property type="entry name" value="Fumarylacetoacetase"/>
    <property type="match status" value="1"/>
</dbReference>
<evidence type="ECO:0000256" key="9">
    <source>
        <dbReference type="ARBA" id="ARBA00022801"/>
    </source>
</evidence>
<dbReference type="EMBL" id="JAANQT010000310">
    <property type="protein sequence ID" value="KAG1312165.1"/>
    <property type="molecule type" value="Genomic_DNA"/>
</dbReference>
<dbReference type="Proteomes" id="UP000716291">
    <property type="component" value="Unassembled WGS sequence"/>
</dbReference>
<organism evidence="24 25">
    <name type="scientific">Rhizopus oryzae</name>
    <name type="common">Mucormycosis agent</name>
    <name type="synonym">Rhizopus arrhizus var. delemar</name>
    <dbReference type="NCBI Taxonomy" id="64495"/>
    <lineage>
        <taxon>Eukaryota</taxon>
        <taxon>Fungi</taxon>
        <taxon>Fungi incertae sedis</taxon>
        <taxon>Mucoromycota</taxon>
        <taxon>Mucoromycotina</taxon>
        <taxon>Mucoromycetes</taxon>
        <taxon>Mucorales</taxon>
        <taxon>Mucorineae</taxon>
        <taxon>Rhizopodaceae</taxon>
        <taxon>Rhizopus</taxon>
    </lineage>
</organism>
<dbReference type="GO" id="GO:0004334">
    <property type="term" value="F:fumarylacetoacetase activity"/>
    <property type="evidence" value="ECO:0007669"/>
    <property type="project" value="UniProtKB-EC"/>
</dbReference>
<evidence type="ECO:0000256" key="8">
    <source>
        <dbReference type="ARBA" id="ARBA00022723"/>
    </source>
</evidence>
<evidence type="ECO:0000256" key="4">
    <source>
        <dbReference type="ARBA" id="ARBA00004782"/>
    </source>
</evidence>
<dbReference type="InterPro" id="IPR045582">
    <property type="entry name" value="Trehalase-like_N"/>
</dbReference>
<keyword evidence="19" id="KW-1133">Transmembrane helix</keyword>
<dbReference type="GO" id="GO:0005975">
    <property type="term" value="P:carbohydrate metabolic process"/>
    <property type="evidence" value="ECO:0007669"/>
    <property type="project" value="InterPro"/>
</dbReference>
<dbReference type="Gene3D" id="3.90.850.10">
    <property type="entry name" value="Fumarylacetoacetase-like, C-terminal domain"/>
    <property type="match status" value="1"/>
</dbReference>
<keyword evidence="25" id="KW-1185">Reference proteome</keyword>
<evidence type="ECO:0000256" key="2">
    <source>
        <dbReference type="ARBA" id="ARBA00001913"/>
    </source>
</evidence>
<reference evidence="24" key="1">
    <citation type="journal article" date="2020" name="Microb. Genom.">
        <title>Genetic diversity of clinical and environmental Mucorales isolates obtained from an investigation of mucormycosis cases among solid organ transplant recipients.</title>
        <authorList>
            <person name="Nguyen M.H."/>
            <person name="Kaul D."/>
            <person name="Muto C."/>
            <person name="Cheng S.J."/>
            <person name="Richter R.A."/>
            <person name="Bruno V.M."/>
            <person name="Liu G."/>
            <person name="Beyhan S."/>
            <person name="Sundermann A.J."/>
            <person name="Mounaud S."/>
            <person name="Pasculle A.W."/>
            <person name="Nierman W.C."/>
            <person name="Driscoll E."/>
            <person name="Cumbie R."/>
            <person name="Clancy C.J."/>
            <person name="Dupont C.L."/>
        </authorList>
    </citation>
    <scope>NUCLEOTIDE SEQUENCE</scope>
    <source>
        <strain evidence="24">GL11</strain>
    </source>
</reference>
<dbReference type="FunFam" id="2.30.30.230:FF:000001">
    <property type="entry name" value="Fumarylacetoacetase"/>
    <property type="match status" value="1"/>
</dbReference>
<keyword evidence="10 18" id="KW-0106">Calcium</keyword>
<dbReference type="EC" id="3.7.1.2" evidence="6"/>
<evidence type="ECO:0000256" key="12">
    <source>
        <dbReference type="ARBA" id="ARBA00022878"/>
    </source>
</evidence>
<feature type="binding site" evidence="18">
    <location>
        <position position="206"/>
    </location>
    <ligand>
        <name>Ca(2+)</name>
        <dbReference type="ChEBI" id="CHEBI:29108"/>
    </ligand>
</feature>
<feature type="binding site" evidence="17">
    <location>
        <position position="247"/>
    </location>
    <ligand>
        <name>substrate</name>
    </ligand>
</feature>
<gene>
    <name evidence="24" type="ORF">G6F64_003241</name>
</gene>
<keyword evidence="9" id="KW-0378">Hydrolase</keyword>
<feature type="binding site" evidence="18">
    <location>
        <position position="240"/>
    </location>
    <ligand>
        <name>Ca(2+)</name>
        <dbReference type="ChEBI" id="CHEBI:29108"/>
    </ligand>
</feature>
<dbReference type="OrthoDB" id="406733at2759"/>
<dbReference type="GO" id="GO:0006559">
    <property type="term" value="P:L-phenylalanine catabolic process"/>
    <property type="evidence" value="ECO:0007669"/>
    <property type="project" value="UniProtKB-KW"/>
</dbReference>
<dbReference type="InterPro" id="IPR011613">
    <property type="entry name" value="GH15-like"/>
</dbReference>
<feature type="active site" description="Proton acceptor" evidence="16">
    <location>
        <position position="139"/>
    </location>
</feature>
<dbReference type="InterPro" id="IPR036462">
    <property type="entry name" value="Fumarylacetoacetase_N_sf"/>
</dbReference>
<dbReference type="PANTHER" id="PTHR43069">
    <property type="entry name" value="FUMARYLACETOACETASE"/>
    <property type="match status" value="1"/>
</dbReference>
<evidence type="ECO:0000256" key="5">
    <source>
        <dbReference type="ARBA" id="ARBA00010211"/>
    </source>
</evidence>
<dbReference type="GO" id="GO:1902000">
    <property type="term" value="P:homogentisate catabolic process"/>
    <property type="evidence" value="ECO:0007669"/>
    <property type="project" value="TreeGrafter"/>
</dbReference>
<dbReference type="InterPro" id="IPR011234">
    <property type="entry name" value="Fumarylacetoacetase-like_C"/>
</dbReference>
<keyword evidence="8 18" id="KW-0479">Metal-binding</keyword>
<evidence type="ECO:0000256" key="15">
    <source>
        <dbReference type="ARBA" id="ARBA00031740"/>
    </source>
</evidence>
<evidence type="ECO:0000256" key="7">
    <source>
        <dbReference type="ARBA" id="ARBA00014741"/>
    </source>
</evidence>
<evidence type="ECO:0000256" key="1">
    <source>
        <dbReference type="ARBA" id="ARBA00000353"/>
    </source>
</evidence>
<sequence>MTTETFIKVSKDSDFPIQNIPFGIISTAEKQEPHAATAIGDYALDLLEIAKSGLLNDITGFENPVQVFGEPSLNTFMSLGRPVWKETRLRIQNLLSKDEPKLRDDTELLKKALIPLSSVKMHLPAKIGDYTDFYCSREHATNVGIMFRGKDNALQPNWLHIPVGYHGRASSVVVSGTDIRRPAGQRLPAKDAKAPVFGPSVRLDIELEVGWFVGTGNKLGERIDIKDAKDHIFGLVLVNDWSARDIQAWEYVPLGPFLGKSFGTTISPWIVTLDALEPFLVQGPSQASPEPLPYLKEEDPSAYDVNLQVQIKPAGASKFETVAVSNLKHMYWSITQQLTHHTVNGCNMRSGDMGATGTISGPEKGSFGSLLEITWSGRDKIQFENGIERVFLEDGDEVKITGQCENSQYHIGFVHRDRSYGLELESEIEARGESGEQLPEGVRYVADTRRQSINPEHFSELNLENTTFGHRKRGYLPIENYGIIGNMRTVALVGTDSSIDFFCYPKFDSPSIFCRVLDNDKGGHFSVNPRTAYSSIKQMYLPNSNILTTRFLSDEGVAEITDYMHVPLQGQNKSTKPLLPWIIRKVSVIRGSVKFRMECYPAFNYGLDEHTTQVIKESISKEHEEVVGYEAKVYGDRDLHYYTAPNRVVFTSNTFTMDLRHLVRCGEFECPQLNLVVDEGSEHKGPGIWVEFDLQETQEVEFIFREVPNVPSADSLINRKLRASVDPPLTLSLLDALFRQTSGFWLNWVAESTYKGRWRENVLRSALTLKLLTYEPTGAVVASPTFGLPEAIGGPRNWDYRYAWIRDSSFTIYAFLRLGFTKEAGQFMKYIEERCNDLNEDGSLSIMYSIDGVKRLDEIEFTHLDGYCGSKPVRVGNGAYDHLQLDIYGELMDGIYLYNKHGSPISYDMWCSIRKLTNYVCANWFQPDMSIWEVRGRKQHFTYSLVMCWVAIDRALRLAEKRVFPCPDRNKWMETRDEIYELVQSRCFNKELQMFTMSIESPDALDASTLIMPLVFFSSPSDPRLLNTIKRVLLPPEKGGLVANDLVFRYNFLTTDDGVGGLEGAFSMCTFWLVEALTRAGKYDKRLLTRAVVMFEKMLGYGNHLGLFSEEIARSGELLGNFPQAFTHLSFISGNFDEQYTFELQDNLTTHDFHAIIQLFNQVAQRYPLPASKAYYITVLFILWMAASMVFYFVWIKLHISYILFGLPAFMLLTLFSLAWFNKKRILKFEDKILEACTRLNATENIRGINFRFTKNGSDITRPFQSFYPYVTNYAIDIELDDRFNALKSRQLNQSGIRSVFFPYEQEVVNMFQDPPPPWSAPFSEKSVYLV</sequence>
<feature type="domain" description="Trehalase-like N-terminal" evidence="23">
    <location>
        <begin position="476"/>
        <end position="569"/>
    </location>
</feature>
<evidence type="ECO:0000256" key="11">
    <source>
        <dbReference type="ARBA" id="ARBA00022842"/>
    </source>
</evidence>
<dbReference type="Gene3D" id="2.30.30.230">
    <property type="entry name" value="Fumarylacetoacetase, N-terminal domain"/>
    <property type="match status" value="1"/>
</dbReference>
<dbReference type="InterPro" id="IPR005959">
    <property type="entry name" value="Fumarylacetoacetase"/>
</dbReference>
<feature type="binding site" evidence="18">
    <location>
        <position position="264"/>
    </location>
    <ligand>
        <name>Mg(2+)</name>
        <dbReference type="ChEBI" id="CHEBI:18420"/>
    </ligand>
</feature>
<feature type="binding site" evidence="18">
    <location>
        <position position="260"/>
    </location>
    <ligand>
        <name>Mg(2+)</name>
        <dbReference type="ChEBI" id="CHEBI:18420"/>
    </ligand>
</feature>
<protein>
    <recommendedName>
        <fullName evidence="7">Fumarylacetoacetase</fullName>
        <ecNumber evidence="6">3.7.1.2</ecNumber>
    </recommendedName>
    <alternativeName>
        <fullName evidence="14">Beta-diketonase</fullName>
    </alternativeName>
    <alternativeName>
        <fullName evidence="15">Fumarylacetoacetate hydrolase</fullName>
    </alternativeName>
</protein>
<dbReference type="Pfam" id="PF09298">
    <property type="entry name" value="FAA_hydrolase_N"/>
    <property type="match status" value="1"/>
</dbReference>
<feature type="binding site" evidence="17">
    <location>
        <position position="358"/>
    </location>
    <ligand>
        <name>substrate</name>
    </ligand>
</feature>
<comment type="catalytic activity">
    <reaction evidence="1">
        <text>4-fumarylacetoacetate + H2O = acetoacetate + fumarate + H(+)</text>
        <dbReference type="Rhea" id="RHEA:10244"/>
        <dbReference type="ChEBI" id="CHEBI:13705"/>
        <dbReference type="ChEBI" id="CHEBI:15377"/>
        <dbReference type="ChEBI" id="CHEBI:15378"/>
        <dbReference type="ChEBI" id="CHEBI:18034"/>
        <dbReference type="ChEBI" id="CHEBI:29806"/>
        <dbReference type="EC" id="3.7.1.2"/>
    </reaction>
</comment>
<keyword evidence="13" id="KW-0585">Phenylalanine catabolism</keyword>
<evidence type="ECO:0000313" key="25">
    <source>
        <dbReference type="Proteomes" id="UP000716291"/>
    </source>
</evidence>
<dbReference type="InterPro" id="IPR015377">
    <property type="entry name" value="Fumarylacetoacetase_N"/>
</dbReference>
<dbReference type="Pfam" id="PF00723">
    <property type="entry name" value="Glyco_hydro_15"/>
    <property type="match status" value="1"/>
</dbReference>
<feature type="domain" description="GH15-like" evidence="20">
    <location>
        <begin position="759"/>
        <end position="1133"/>
    </location>
</feature>
<feature type="transmembrane region" description="Helical" evidence="19">
    <location>
        <begin position="1202"/>
        <end position="1221"/>
    </location>
</feature>
<feature type="domain" description="Fumarylacetoacetase-like C-terminal" evidence="21">
    <location>
        <begin position="130"/>
        <end position="401"/>
    </location>
</feature>
<evidence type="ECO:0000256" key="17">
    <source>
        <dbReference type="PIRSR" id="PIRSR605959-2"/>
    </source>
</evidence>
<dbReference type="SUPFAM" id="SSF63433">
    <property type="entry name" value="Fumarylacetoacetate hydrolase, FAH, N-terminal domain"/>
    <property type="match status" value="1"/>
</dbReference>
<dbReference type="PANTHER" id="PTHR43069:SF2">
    <property type="entry name" value="FUMARYLACETOACETASE"/>
    <property type="match status" value="1"/>
</dbReference>
<feature type="binding site" evidence="17">
    <location>
        <position position="134"/>
    </location>
    <ligand>
        <name>substrate</name>
    </ligand>
</feature>
<feature type="binding site" evidence="17">
    <location>
        <position position="251"/>
    </location>
    <ligand>
        <name>substrate</name>
    </ligand>
</feature>
<evidence type="ECO:0000256" key="10">
    <source>
        <dbReference type="ARBA" id="ARBA00022837"/>
    </source>
</evidence>
<proteinExistence type="inferred from homology"/>
<dbReference type="GO" id="GO:0006572">
    <property type="term" value="P:L-tyrosine catabolic process"/>
    <property type="evidence" value="ECO:0007669"/>
    <property type="project" value="UniProtKB-KW"/>
</dbReference>
<accession>A0A9P6XES1</accession>
<evidence type="ECO:0000259" key="22">
    <source>
        <dbReference type="Pfam" id="PF09298"/>
    </source>
</evidence>
<dbReference type="InterPro" id="IPR008928">
    <property type="entry name" value="6-hairpin_glycosidase_sf"/>
</dbReference>
<evidence type="ECO:0000256" key="14">
    <source>
        <dbReference type="ARBA" id="ARBA00030270"/>
    </source>
</evidence>
<evidence type="ECO:0000256" key="18">
    <source>
        <dbReference type="PIRSR" id="PIRSR605959-3"/>
    </source>
</evidence>
<evidence type="ECO:0000256" key="19">
    <source>
        <dbReference type="SAM" id="Phobius"/>
    </source>
</evidence>
<dbReference type="Pfam" id="PF19291">
    <property type="entry name" value="TREH_N"/>
    <property type="match status" value="1"/>
</dbReference>
<comment type="cofactor">
    <cofactor evidence="2 18">
        <name>Ca(2+)</name>
        <dbReference type="ChEBI" id="CHEBI:29108"/>
    </cofactor>
</comment>
<dbReference type="NCBIfam" id="TIGR01266">
    <property type="entry name" value="fum_ac_acetase"/>
    <property type="match status" value="1"/>
</dbReference>
<comment type="similarity">
    <text evidence="5">Belongs to the FAH family.</text>
</comment>
<evidence type="ECO:0000256" key="16">
    <source>
        <dbReference type="PIRSR" id="PIRSR605959-1"/>
    </source>
</evidence>
<feature type="transmembrane region" description="Helical" evidence="19">
    <location>
        <begin position="1174"/>
        <end position="1195"/>
    </location>
</feature>
<comment type="cofactor">
    <cofactor evidence="3 18">
        <name>Mg(2+)</name>
        <dbReference type="ChEBI" id="CHEBI:18420"/>
    </cofactor>
</comment>
<name>A0A9P6XES1_RHIOR</name>
<evidence type="ECO:0000256" key="3">
    <source>
        <dbReference type="ARBA" id="ARBA00001946"/>
    </source>
</evidence>
<dbReference type="Gene3D" id="1.50.10.10">
    <property type="match status" value="1"/>
</dbReference>
<keyword evidence="19" id="KW-0472">Membrane</keyword>
<feature type="domain" description="Fumarylacetoacetase N-terminal" evidence="22">
    <location>
        <begin position="18"/>
        <end position="124"/>
    </location>
</feature>
<evidence type="ECO:0000259" key="23">
    <source>
        <dbReference type="Pfam" id="PF19291"/>
    </source>
</evidence>
<dbReference type="SUPFAM" id="SSF48208">
    <property type="entry name" value="Six-hairpin glycosidases"/>
    <property type="match status" value="1"/>
</dbReference>
<evidence type="ECO:0000313" key="24">
    <source>
        <dbReference type="EMBL" id="KAG1312165.1"/>
    </source>
</evidence>
<dbReference type="Pfam" id="PF01557">
    <property type="entry name" value="FAA_hydrolase"/>
    <property type="match status" value="1"/>
</dbReference>
<keyword evidence="12" id="KW-0828">Tyrosine catabolism</keyword>
<feature type="binding site" evidence="18">
    <location>
        <position position="132"/>
    </location>
    <ligand>
        <name>Ca(2+)</name>
        <dbReference type="ChEBI" id="CHEBI:29108"/>
    </ligand>
</feature>
<dbReference type="SUPFAM" id="SSF56529">
    <property type="entry name" value="FAH"/>
    <property type="match status" value="1"/>
</dbReference>
<dbReference type="GO" id="GO:0046872">
    <property type="term" value="F:metal ion binding"/>
    <property type="evidence" value="ECO:0007669"/>
    <property type="project" value="UniProtKB-KW"/>
</dbReference>
<evidence type="ECO:0000256" key="13">
    <source>
        <dbReference type="ARBA" id="ARBA00023232"/>
    </source>
</evidence>